<feature type="signal peptide" evidence="1">
    <location>
        <begin position="1"/>
        <end position="17"/>
    </location>
</feature>
<dbReference type="PANTHER" id="PTHR40469:SF2">
    <property type="entry name" value="GALACTOSE-BINDING DOMAIN-LIKE SUPERFAMILY PROTEIN"/>
    <property type="match status" value="1"/>
</dbReference>
<organism evidence="3 4">
    <name type="scientific">Novosphingobium sediminicola</name>
    <dbReference type="NCBI Taxonomy" id="563162"/>
    <lineage>
        <taxon>Bacteria</taxon>
        <taxon>Pseudomonadati</taxon>
        <taxon>Pseudomonadota</taxon>
        <taxon>Alphaproteobacteria</taxon>
        <taxon>Sphingomonadales</taxon>
        <taxon>Sphingomonadaceae</taxon>
        <taxon>Novosphingobium</taxon>
    </lineage>
</organism>
<sequence length="304" mass="33657">MRKMFLLAGLLPAVALAQIPPAQSPAAPPPMMPQSSVNDPWPGMKKLLIIADVQTGWHHDSINHAMGVIEQMGREHGEWATVIRTDSQLITKAPIVGQGTRYAGKPVNARNLDQFDAVFYLGSGAGALSDQQKADLLSFVKQDGKGFIAGHAATVAYYEWPEFTQMIGAFMESEFRVDTMQIINEDPTFPGAGVFPKSFAYTDQFPVMRMPFSSKDAHVILRLDPSKMTPQQRKTRADDDFPLVWAKSYGKGRVYNLTIGHQEQVWDDPKFREMAHQGIRWALGLVDAKVDPPAPPALPRSKGK</sequence>
<keyword evidence="1" id="KW-0732">Signal</keyword>
<comment type="caution">
    <text evidence="3">The sequence shown here is derived from an EMBL/GenBank/DDBJ whole genome shotgun (WGS) entry which is preliminary data.</text>
</comment>
<evidence type="ECO:0000259" key="2">
    <source>
        <dbReference type="Pfam" id="PF06283"/>
    </source>
</evidence>
<dbReference type="SUPFAM" id="SSF52317">
    <property type="entry name" value="Class I glutamine amidotransferase-like"/>
    <property type="match status" value="1"/>
</dbReference>
<evidence type="ECO:0000313" key="4">
    <source>
        <dbReference type="Proteomes" id="UP000548867"/>
    </source>
</evidence>
<evidence type="ECO:0000256" key="1">
    <source>
        <dbReference type="SAM" id="SignalP"/>
    </source>
</evidence>
<keyword evidence="4" id="KW-1185">Reference proteome</keyword>
<dbReference type="AlphaFoldDB" id="A0A7W6CEP3"/>
<dbReference type="InterPro" id="IPR029062">
    <property type="entry name" value="Class_I_gatase-like"/>
</dbReference>
<dbReference type="RefSeq" id="WP_183623943.1">
    <property type="nucleotide sequence ID" value="NZ_JACIDX010000004.1"/>
</dbReference>
<reference evidence="3 4" key="1">
    <citation type="submission" date="2020-08" db="EMBL/GenBank/DDBJ databases">
        <title>Genomic Encyclopedia of Type Strains, Phase IV (KMG-IV): sequencing the most valuable type-strain genomes for metagenomic binning, comparative biology and taxonomic classification.</title>
        <authorList>
            <person name="Goeker M."/>
        </authorList>
    </citation>
    <scope>NUCLEOTIDE SEQUENCE [LARGE SCALE GENOMIC DNA]</scope>
    <source>
        <strain evidence="3 4">DSM 27057</strain>
    </source>
</reference>
<proteinExistence type="predicted"/>
<dbReference type="PANTHER" id="PTHR40469">
    <property type="entry name" value="SECRETED GLYCOSYL HYDROLASE"/>
    <property type="match status" value="1"/>
</dbReference>
<protein>
    <recommendedName>
        <fullName evidence="2">ThuA-like domain-containing protein</fullName>
    </recommendedName>
</protein>
<dbReference type="EMBL" id="JACIDX010000004">
    <property type="protein sequence ID" value="MBB3954452.1"/>
    <property type="molecule type" value="Genomic_DNA"/>
</dbReference>
<feature type="chain" id="PRO_5030758316" description="ThuA-like domain-containing protein" evidence="1">
    <location>
        <begin position="18"/>
        <end position="304"/>
    </location>
</feature>
<dbReference type="Pfam" id="PF06283">
    <property type="entry name" value="ThuA"/>
    <property type="match status" value="1"/>
</dbReference>
<feature type="domain" description="ThuA-like" evidence="2">
    <location>
        <begin position="53"/>
        <end position="282"/>
    </location>
</feature>
<dbReference type="InterPro" id="IPR029010">
    <property type="entry name" value="ThuA-like"/>
</dbReference>
<name>A0A7W6CEP3_9SPHN</name>
<evidence type="ECO:0000313" key="3">
    <source>
        <dbReference type="EMBL" id="MBB3954452.1"/>
    </source>
</evidence>
<accession>A0A7W6CEP3</accession>
<gene>
    <name evidence="3" type="ORF">GGR38_001379</name>
</gene>
<dbReference type="Gene3D" id="3.40.50.880">
    <property type="match status" value="1"/>
</dbReference>
<dbReference type="Proteomes" id="UP000548867">
    <property type="component" value="Unassembled WGS sequence"/>
</dbReference>